<sequence length="455" mass="52368">MLRYFLILTLYLFSTLASGWEDHALLTRKVLEGWMRRDVSAASYLNQSVQVESLQSFLWATKTTLPARMMEIETWARNREPGYQPLPKQLIYDPARPDCAKALDVCFEKALRINLDVPLRPMVYDPSGFYGRRRDFNRILDAREMMPSYIAADNLRNRFVSVPDHAYLRLADVIATASIQPDFGFDVYLYENNPSLFGKLYGFGSQPFGAAAIPYGSQGFFHMSSYHESGVLFLLMPTLKNTYPEYRAAMYMALSRFAAETSHPYWAALFMGWGLHYVQDMTQPYHSSLTRGLTYSSILTALVDKIRGNDKAFSDLTNIQANRHILLENIISHIMTSSKQDFDEYKLLLNANLIDSSRDNDIPGCAIQANYLRNEIVPRVERDASRYMADFHELLPTGYANNPEFNAGLFRDYDSLLLRDMSSSQRLRMSRELAPFLEWYGAYTRNCIRQYGMKA</sequence>
<dbReference type="OrthoDB" id="36722at2"/>
<accession>A0A5E4PIZ1</accession>
<dbReference type="Proteomes" id="UP000324194">
    <property type="component" value="Chromosome 1"/>
</dbReference>
<evidence type="ECO:0000313" key="1">
    <source>
        <dbReference type="EMBL" id="VVC76321.1"/>
    </source>
</evidence>
<protein>
    <recommendedName>
        <fullName evidence="3">Phospholipase C</fullName>
    </recommendedName>
</protein>
<dbReference type="GO" id="GO:0016788">
    <property type="term" value="F:hydrolase activity, acting on ester bonds"/>
    <property type="evidence" value="ECO:0007669"/>
    <property type="project" value="InterPro"/>
</dbReference>
<dbReference type="SUPFAM" id="SSF48537">
    <property type="entry name" value="Phospholipase C/P1 nuclease"/>
    <property type="match status" value="1"/>
</dbReference>
<dbReference type="EMBL" id="LR699119">
    <property type="protein sequence ID" value="VVC76321.1"/>
    <property type="molecule type" value="Genomic_DNA"/>
</dbReference>
<evidence type="ECO:0008006" key="3">
    <source>
        <dbReference type="Google" id="ProtNLM"/>
    </source>
</evidence>
<dbReference type="InterPro" id="IPR008947">
    <property type="entry name" value="PLipase_C/P1_nuclease_dom_sf"/>
</dbReference>
<organism evidence="1 2">
    <name type="scientific">Aquicella siphonis</name>
    <dbReference type="NCBI Taxonomy" id="254247"/>
    <lineage>
        <taxon>Bacteria</taxon>
        <taxon>Pseudomonadati</taxon>
        <taxon>Pseudomonadota</taxon>
        <taxon>Gammaproteobacteria</taxon>
        <taxon>Legionellales</taxon>
        <taxon>Coxiellaceae</taxon>
        <taxon>Aquicella</taxon>
    </lineage>
</organism>
<proteinExistence type="predicted"/>
<dbReference type="Gene3D" id="1.10.575.10">
    <property type="entry name" value="P1 Nuclease"/>
    <property type="match status" value="1"/>
</dbReference>
<reference evidence="1 2" key="1">
    <citation type="submission" date="2019-08" db="EMBL/GenBank/DDBJ databases">
        <authorList>
            <person name="Guy L."/>
        </authorList>
    </citation>
    <scope>NUCLEOTIDE SEQUENCE [LARGE SCALE GENOMIC DNA]</scope>
    <source>
        <strain evidence="1 2">SGT-108</strain>
    </source>
</reference>
<dbReference type="RefSeq" id="WP_148339543.1">
    <property type="nucleotide sequence ID" value="NZ_LR699119.1"/>
</dbReference>
<name>A0A5E4PIZ1_9COXI</name>
<evidence type="ECO:0000313" key="2">
    <source>
        <dbReference type="Proteomes" id="UP000324194"/>
    </source>
</evidence>
<gene>
    <name evidence="1" type="ORF">AQUSIP_16320</name>
</gene>
<dbReference type="AlphaFoldDB" id="A0A5E4PIZ1"/>
<dbReference type="KEGG" id="asip:AQUSIP_16320"/>
<keyword evidence="2" id="KW-1185">Reference proteome</keyword>